<keyword evidence="5 12" id="KW-0812">Transmembrane</keyword>
<keyword evidence="3" id="KW-0444">Lipid biosynthesis</keyword>
<dbReference type="InterPro" id="IPR000462">
    <property type="entry name" value="CDP-OH_P_trans"/>
</dbReference>
<evidence type="ECO:0000256" key="2">
    <source>
        <dbReference type="ARBA" id="ARBA00010441"/>
    </source>
</evidence>
<dbReference type="Proteomes" id="UP000019438">
    <property type="component" value="Chromosome"/>
</dbReference>
<evidence type="ECO:0000256" key="7">
    <source>
        <dbReference type="ARBA" id="ARBA00023098"/>
    </source>
</evidence>
<dbReference type="PANTHER" id="PTHR14269:SF61">
    <property type="entry name" value="CDP-DIACYLGLYCEROL--SERINE O-PHOSPHATIDYLTRANSFERASE"/>
    <property type="match status" value="1"/>
</dbReference>
<feature type="transmembrane region" description="Helical" evidence="12">
    <location>
        <begin position="43"/>
        <end position="65"/>
    </location>
</feature>
<keyword evidence="6 12" id="KW-1133">Transmembrane helix</keyword>
<name>A0AAN0RC19_9PROT</name>
<dbReference type="GO" id="GO:0003882">
    <property type="term" value="F:CDP-diacylglycerol-serine O-phosphatidyltransferase activity"/>
    <property type="evidence" value="ECO:0007669"/>
    <property type="project" value="UniProtKB-EC"/>
</dbReference>
<sequence>MSGDETPARPHGDAARHPRFAKSLGMRRRRRLRRRPRFAGPSFNRIIPNLLTLLGLCAGLTSMRLALEGRFGWAAVAICVAACIDGLDGRLARLLRATSRFGAEFDSLSDFLCFGVAPSFVMYLWSLRPVHGFGFVPCLMFAVCMALRLARFNAALDEPKDSSVSKPAYVQNFFTGVPAPMGAALVLFPLFIGLEAREMEWPGLLALSHSPLFCALILIGTALLLVSTLPVWSFKNFKVPSQYVLPLLLGLTVYIAFLVADPWAALAAFGVLYAAMLPFSARSFRRLQNEALLEDQEVTEAEGQGNGVSDSGR</sequence>
<comment type="similarity">
    <text evidence="2 11">Belongs to the CDP-alcohol phosphatidyltransferase class-I family.</text>
</comment>
<evidence type="ECO:0000256" key="3">
    <source>
        <dbReference type="ARBA" id="ARBA00022516"/>
    </source>
</evidence>
<dbReference type="AlphaFoldDB" id="A0AAN0RC19"/>
<accession>A0AAN0RC19</accession>
<feature type="transmembrane region" description="Helical" evidence="12">
    <location>
        <begin position="239"/>
        <end position="257"/>
    </location>
</feature>
<dbReference type="GO" id="GO:0008654">
    <property type="term" value="P:phospholipid biosynthetic process"/>
    <property type="evidence" value="ECO:0007669"/>
    <property type="project" value="UniProtKB-KW"/>
</dbReference>
<dbReference type="GO" id="GO:0016020">
    <property type="term" value="C:membrane"/>
    <property type="evidence" value="ECO:0007669"/>
    <property type="project" value="UniProtKB-SubCell"/>
</dbReference>
<keyword evidence="9" id="KW-0594">Phospholipid biosynthesis</keyword>
<keyword evidence="10" id="KW-1208">Phospholipid metabolism</keyword>
<dbReference type="RefSeq" id="WP_025285906.1">
    <property type="nucleotide sequence ID" value="NZ_CP003181.2"/>
</dbReference>
<evidence type="ECO:0000256" key="6">
    <source>
        <dbReference type="ARBA" id="ARBA00022989"/>
    </source>
</evidence>
<dbReference type="PANTHER" id="PTHR14269">
    <property type="entry name" value="CDP-DIACYLGLYCEROL--GLYCEROL-3-PHOSPHATE 3-PHOSPHATIDYLTRANSFERASE-RELATED"/>
    <property type="match status" value="1"/>
</dbReference>
<keyword evidence="7" id="KW-0443">Lipid metabolism</keyword>
<feature type="transmembrane region" description="Helical" evidence="12">
    <location>
        <begin position="212"/>
        <end position="232"/>
    </location>
</feature>
<feature type="transmembrane region" description="Helical" evidence="12">
    <location>
        <begin position="263"/>
        <end position="281"/>
    </location>
</feature>
<feature type="transmembrane region" description="Helical" evidence="12">
    <location>
        <begin position="132"/>
        <end position="150"/>
    </location>
</feature>
<dbReference type="InterPro" id="IPR050324">
    <property type="entry name" value="CDP-alcohol_PTase-I"/>
</dbReference>
<evidence type="ECO:0000256" key="1">
    <source>
        <dbReference type="ARBA" id="ARBA00004141"/>
    </source>
</evidence>
<dbReference type="EC" id="2.7.8.8" evidence="14"/>
<evidence type="ECO:0000313" key="15">
    <source>
        <dbReference type="Proteomes" id="UP000019438"/>
    </source>
</evidence>
<reference evidence="15" key="1">
    <citation type="submission" date="2012-06" db="EMBL/GenBank/DDBJ databases">
        <title>Genome analysis of multiple Granulibacter bethesdensis isolates demonstrates substantial genome diversity.</title>
        <authorList>
            <person name="Greenberg D.E."/>
            <person name="Porcella S.F."/>
            <person name="Zarember K."/>
            <person name="Zelazny A.M."/>
            <person name="Bruno D."/>
            <person name="Martens C."/>
            <person name="Barbian K.D."/>
            <person name="Jaske E."/>
            <person name="Holland S.M."/>
        </authorList>
    </citation>
    <scope>NUCLEOTIDE SEQUENCE [LARGE SCALE GENOMIC DNA]</scope>
    <source>
        <strain evidence="15">CGDNIH3</strain>
    </source>
</reference>
<dbReference type="InterPro" id="IPR048254">
    <property type="entry name" value="CDP_ALCOHOL_P_TRANSF_CS"/>
</dbReference>
<dbReference type="Gene3D" id="1.20.120.1760">
    <property type="match status" value="1"/>
</dbReference>
<feature type="transmembrane region" description="Helical" evidence="12">
    <location>
        <begin position="170"/>
        <end position="192"/>
    </location>
</feature>
<dbReference type="InterPro" id="IPR043130">
    <property type="entry name" value="CDP-OH_PTrfase_TM_dom"/>
</dbReference>
<dbReference type="Pfam" id="PF01066">
    <property type="entry name" value="CDP-OH_P_transf"/>
    <property type="match status" value="1"/>
</dbReference>
<evidence type="ECO:0000313" key="14">
    <source>
        <dbReference type="EMBL" id="AHJ62108.1"/>
    </source>
</evidence>
<protein>
    <submittedName>
        <fullName evidence="14">CDP-diacylglycerol--serine O-phosphatidyltransferase</fullName>
        <ecNumber evidence="14">2.7.8.8</ecNumber>
    </submittedName>
</protein>
<proteinExistence type="inferred from homology"/>
<evidence type="ECO:0000256" key="10">
    <source>
        <dbReference type="ARBA" id="ARBA00023264"/>
    </source>
</evidence>
<keyword evidence="4 11" id="KW-0808">Transferase</keyword>
<comment type="subcellular location">
    <subcellularLocation>
        <location evidence="1">Membrane</location>
        <topology evidence="1">Multi-pass membrane protein</topology>
    </subcellularLocation>
</comment>
<evidence type="ECO:0000256" key="4">
    <source>
        <dbReference type="ARBA" id="ARBA00022679"/>
    </source>
</evidence>
<dbReference type="InterPro" id="IPR012616">
    <property type="entry name" value="CDP-OH_P_trans_C"/>
</dbReference>
<feature type="domain" description="CDP-alcohol phosphatidyltransferase C-terminal" evidence="13">
    <location>
        <begin position="242"/>
        <end position="278"/>
    </location>
</feature>
<evidence type="ECO:0000259" key="13">
    <source>
        <dbReference type="Pfam" id="PF08009"/>
    </source>
</evidence>
<evidence type="ECO:0000256" key="9">
    <source>
        <dbReference type="ARBA" id="ARBA00023209"/>
    </source>
</evidence>
<evidence type="ECO:0000256" key="11">
    <source>
        <dbReference type="RuleBase" id="RU003750"/>
    </source>
</evidence>
<evidence type="ECO:0000256" key="8">
    <source>
        <dbReference type="ARBA" id="ARBA00023136"/>
    </source>
</evidence>
<evidence type="ECO:0000256" key="5">
    <source>
        <dbReference type="ARBA" id="ARBA00022692"/>
    </source>
</evidence>
<gene>
    <name evidence="14" type="ORF">GbCGDNIH3_0342</name>
</gene>
<dbReference type="KEGG" id="gbc:GbCGDNIH3_0342"/>
<organism evidence="14 15">
    <name type="scientific">Granulibacter bethesdensis</name>
    <dbReference type="NCBI Taxonomy" id="364410"/>
    <lineage>
        <taxon>Bacteria</taxon>
        <taxon>Pseudomonadati</taxon>
        <taxon>Pseudomonadota</taxon>
        <taxon>Alphaproteobacteria</taxon>
        <taxon>Acetobacterales</taxon>
        <taxon>Acetobacteraceae</taxon>
        <taxon>Granulibacter</taxon>
    </lineage>
</organism>
<keyword evidence="8 12" id="KW-0472">Membrane</keyword>
<evidence type="ECO:0000256" key="12">
    <source>
        <dbReference type="SAM" id="Phobius"/>
    </source>
</evidence>
<dbReference type="Pfam" id="PF08009">
    <property type="entry name" value="CDP-OH_P_tran_2"/>
    <property type="match status" value="1"/>
</dbReference>
<dbReference type="EMBL" id="CP003181">
    <property type="protein sequence ID" value="AHJ62108.1"/>
    <property type="molecule type" value="Genomic_DNA"/>
</dbReference>
<dbReference type="PROSITE" id="PS00379">
    <property type="entry name" value="CDP_ALCOHOL_P_TRANSF"/>
    <property type="match status" value="1"/>
</dbReference>